<evidence type="ECO:0000256" key="4">
    <source>
        <dbReference type="ARBA" id="ARBA00022898"/>
    </source>
</evidence>
<dbReference type="InterPro" id="IPR036633">
    <property type="entry name" value="Prn/Lys/Arg_de-COase_C_sf"/>
</dbReference>
<evidence type="ECO:0000313" key="8">
    <source>
        <dbReference type="EMBL" id="KAG5186001.1"/>
    </source>
</evidence>
<dbReference type="PROSITE" id="PS00703">
    <property type="entry name" value="OKR_DC_1"/>
    <property type="match status" value="1"/>
</dbReference>
<dbReference type="Gene3D" id="3.90.100.10">
    <property type="entry name" value="Orn/Lys/Arg decarboxylase, C-terminal domain"/>
    <property type="match status" value="1"/>
</dbReference>
<dbReference type="InterPro" id="IPR015421">
    <property type="entry name" value="PyrdxlP-dep_Trfase_major"/>
</dbReference>
<evidence type="ECO:0000256" key="6">
    <source>
        <dbReference type="SAM" id="MobiDB-lite"/>
    </source>
</evidence>
<sequence length="579" mass="58393">MPCFVAGLPTRSNRCQRLLCTAPRMNCEDQNSTPIVDALAEAAAKIRAPLFFPGHKMGRGAPAPLVDKLLGGSIAALRHDLPELPELDNLFCPSGPIRDAESLAAAAFGASRTWFLANGSTAGVQALLMACVQRHAAAAAAPQAPQQQQRRRSVVILPRNAHKCAISALVLTGAAPAFLAPAYDAAMDLCHAVRTDDLRAALSAHSDAVAAVLVVSPTYTGAATDVRALAVACRARGVPLLVDEAHGGHLQFMSDDGDGDGGGGGGGGGGGDAPCGALRCGADAVVQSSHKTLASLTQSALLHVRRGGLLDGGSSGSGGGGGPSAEAAISAALEMFQSSSPNYLLLASLDAARWALASERRPGVARLRAAARAAESARARIEALPGLTVLRSRHAGGAPMDPLKVTVYFGGASGYDADDLLIGGHGVYAEMPATKTVTFAFGPGSEDADADALVAAVAAVAEQLMAEGEGGGEGEGEGEGGEGEGESAEAVAASVPAAPRQLLSPREAHFARAETVAADAAVGRASAETVCAYPPGIPVLLPGEAVTAECLAFLRRVRRAGGDVTGCADATLETLRVVA</sequence>
<dbReference type="Gene3D" id="3.40.640.10">
    <property type="entry name" value="Type I PLP-dependent aspartate aminotransferase-like (Major domain)"/>
    <property type="match status" value="1"/>
</dbReference>
<comment type="caution">
    <text evidence="8">The sequence shown here is derived from an EMBL/GenBank/DDBJ whole genome shotgun (WGS) entry which is preliminary data.</text>
</comment>
<feature type="domain" description="Orn/Lys/Arg decarboxylases family 1 pyridoxal-P attachment site" evidence="7">
    <location>
        <begin position="286"/>
        <end position="300"/>
    </location>
</feature>
<dbReference type="AlphaFoldDB" id="A0A835Z373"/>
<dbReference type="OrthoDB" id="5978656at2759"/>
<dbReference type="SUPFAM" id="SSF55904">
    <property type="entry name" value="Ornithine decarboxylase C-terminal domain"/>
    <property type="match status" value="1"/>
</dbReference>
<name>A0A835Z373_9STRA</name>
<accession>A0A835Z373</accession>
<dbReference type="InterPro" id="IPR000310">
    <property type="entry name" value="Orn/Lys/Arg_deCO2ase_major_dom"/>
</dbReference>
<dbReference type="EMBL" id="JAFCMP010000114">
    <property type="protein sequence ID" value="KAG5186001.1"/>
    <property type="molecule type" value="Genomic_DNA"/>
</dbReference>
<dbReference type="Proteomes" id="UP000664859">
    <property type="component" value="Unassembled WGS sequence"/>
</dbReference>
<dbReference type="PANTHER" id="PTHR43277:SF4">
    <property type="entry name" value="ARGININE DECARBOXYLASE"/>
    <property type="match status" value="1"/>
</dbReference>
<evidence type="ECO:0000256" key="1">
    <source>
        <dbReference type="ARBA" id="ARBA00001933"/>
    </source>
</evidence>
<keyword evidence="4" id="KW-0663">Pyridoxal phosphate</keyword>
<dbReference type="PANTHER" id="PTHR43277">
    <property type="entry name" value="ARGININE DECARBOXYLASE"/>
    <property type="match status" value="1"/>
</dbReference>
<feature type="compositionally biased region" description="Acidic residues" evidence="6">
    <location>
        <begin position="470"/>
        <end position="487"/>
    </location>
</feature>
<dbReference type="InterPro" id="IPR052357">
    <property type="entry name" value="Orn_Lys_Arg_decarboxylase-I"/>
</dbReference>
<evidence type="ECO:0000256" key="3">
    <source>
        <dbReference type="ARBA" id="ARBA00022793"/>
    </source>
</evidence>
<proteinExistence type="inferred from homology"/>
<evidence type="ECO:0000256" key="2">
    <source>
        <dbReference type="ARBA" id="ARBA00010671"/>
    </source>
</evidence>
<feature type="region of interest" description="Disordered" evidence="6">
    <location>
        <begin position="468"/>
        <end position="493"/>
    </location>
</feature>
<keyword evidence="5" id="KW-0456">Lyase</keyword>
<evidence type="ECO:0000259" key="7">
    <source>
        <dbReference type="PROSITE" id="PS00703"/>
    </source>
</evidence>
<dbReference type="Pfam" id="PF03711">
    <property type="entry name" value="OKR_DC_1_C"/>
    <property type="match status" value="1"/>
</dbReference>
<evidence type="ECO:0000256" key="5">
    <source>
        <dbReference type="ARBA" id="ARBA00023239"/>
    </source>
</evidence>
<keyword evidence="3" id="KW-0210">Decarboxylase</keyword>
<gene>
    <name evidence="8" type="ORF">JKP88DRAFT_310467</name>
</gene>
<dbReference type="InterPro" id="IPR008286">
    <property type="entry name" value="Prn/Lys/Arg_de-COase_C"/>
</dbReference>
<dbReference type="Pfam" id="PF01276">
    <property type="entry name" value="OKR_DC_1"/>
    <property type="match status" value="1"/>
</dbReference>
<organism evidence="8 9">
    <name type="scientific">Tribonema minus</name>
    <dbReference type="NCBI Taxonomy" id="303371"/>
    <lineage>
        <taxon>Eukaryota</taxon>
        <taxon>Sar</taxon>
        <taxon>Stramenopiles</taxon>
        <taxon>Ochrophyta</taxon>
        <taxon>PX clade</taxon>
        <taxon>Xanthophyceae</taxon>
        <taxon>Tribonematales</taxon>
        <taxon>Tribonemataceae</taxon>
        <taxon>Tribonema</taxon>
    </lineage>
</organism>
<keyword evidence="9" id="KW-1185">Reference proteome</keyword>
<comment type="similarity">
    <text evidence="2">Belongs to the Orn/Lys/Arg decarboxylase class-I family.</text>
</comment>
<dbReference type="InterPro" id="IPR015424">
    <property type="entry name" value="PyrdxlP-dep_Trfase"/>
</dbReference>
<protein>
    <submittedName>
        <fullName evidence="8">Decarboxylase</fullName>
    </submittedName>
</protein>
<evidence type="ECO:0000313" key="9">
    <source>
        <dbReference type="Proteomes" id="UP000664859"/>
    </source>
</evidence>
<dbReference type="GO" id="GO:0016831">
    <property type="term" value="F:carboxy-lyase activity"/>
    <property type="evidence" value="ECO:0007669"/>
    <property type="project" value="UniProtKB-KW"/>
</dbReference>
<reference evidence="8" key="1">
    <citation type="submission" date="2021-02" db="EMBL/GenBank/DDBJ databases">
        <title>First Annotated Genome of the Yellow-green Alga Tribonema minus.</title>
        <authorList>
            <person name="Mahan K.M."/>
        </authorList>
    </citation>
    <scope>NUCLEOTIDE SEQUENCE</scope>
    <source>
        <strain evidence="8">UTEX B ZZ1240</strain>
    </source>
</reference>
<comment type="cofactor">
    <cofactor evidence="1">
        <name>pyridoxal 5'-phosphate</name>
        <dbReference type="ChEBI" id="CHEBI:597326"/>
    </cofactor>
</comment>
<dbReference type="SUPFAM" id="SSF53383">
    <property type="entry name" value="PLP-dependent transferases"/>
    <property type="match status" value="1"/>
</dbReference>